<evidence type="ECO:0000256" key="6">
    <source>
        <dbReference type="ARBA" id="ARBA00022840"/>
    </source>
</evidence>
<dbReference type="OrthoDB" id="9806127at2"/>
<name>A0A366GG74_9GAMM</name>
<organism evidence="12 13">
    <name type="scientific">Marinobacter pelagius</name>
    <dbReference type="NCBI Taxonomy" id="379482"/>
    <lineage>
        <taxon>Bacteria</taxon>
        <taxon>Pseudomonadati</taxon>
        <taxon>Pseudomonadota</taxon>
        <taxon>Gammaproteobacteria</taxon>
        <taxon>Pseudomonadales</taxon>
        <taxon>Marinobacteraceae</taxon>
        <taxon>Marinobacter</taxon>
    </lineage>
</organism>
<reference evidence="12 13" key="1">
    <citation type="submission" date="2018-06" db="EMBL/GenBank/DDBJ databases">
        <title>Freshwater and sediment microbial communities from various areas in North America, analyzing microbe dynamics in response to fracking.</title>
        <authorList>
            <person name="Lamendella R."/>
        </authorList>
    </citation>
    <scope>NUCLEOTIDE SEQUENCE [LARGE SCALE GENOMIC DNA]</scope>
    <source>
        <strain evidence="12 13">114J</strain>
    </source>
</reference>
<evidence type="ECO:0000256" key="7">
    <source>
        <dbReference type="ARBA" id="ARBA00022989"/>
    </source>
</evidence>
<keyword evidence="6" id="KW-0067">ATP-binding</keyword>
<evidence type="ECO:0000256" key="3">
    <source>
        <dbReference type="ARBA" id="ARBA00022475"/>
    </source>
</evidence>
<evidence type="ECO:0000256" key="2">
    <source>
        <dbReference type="ARBA" id="ARBA00022448"/>
    </source>
</evidence>
<dbReference type="SUPFAM" id="SSF90123">
    <property type="entry name" value="ABC transporter transmembrane region"/>
    <property type="match status" value="1"/>
</dbReference>
<evidence type="ECO:0000313" key="13">
    <source>
        <dbReference type="Proteomes" id="UP000252995"/>
    </source>
</evidence>
<dbReference type="InterPro" id="IPR011527">
    <property type="entry name" value="ABC1_TM_dom"/>
</dbReference>
<keyword evidence="8 9" id="KW-0472">Membrane</keyword>
<feature type="domain" description="ABC transporter" evidence="10">
    <location>
        <begin position="362"/>
        <end position="599"/>
    </location>
</feature>
<dbReference type="InterPro" id="IPR003593">
    <property type="entry name" value="AAA+_ATPase"/>
</dbReference>
<dbReference type="PROSITE" id="PS50929">
    <property type="entry name" value="ABC_TM1F"/>
    <property type="match status" value="1"/>
</dbReference>
<dbReference type="GO" id="GO:0034040">
    <property type="term" value="F:ATPase-coupled lipid transmembrane transporter activity"/>
    <property type="evidence" value="ECO:0007669"/>
    <property type="project" value="TreeGrafter"/>
</dbReference>
<evidence type="ECO:0000256" key="4">
    <source>
        <dbReference type="ARBA" id="ARBA00022692"/>
    </source>
</evidence>
<dbReference type="EMBL" id="QNRO01000024">
    <property type="protein sequence ID" value="RBP25035.1"/>
    <property type="molecule type" value="Genomic_DNA"/>
</dbReference>
<comment type="caution">
    <text evidence="12">The sequence shown here is derived from an EMBL/GenBank/DDBJ whole genome shotgun (WGS) entry which is preliminary data.</text>
</comment>
<dbReference type="GO" id="GO:0005886">
    <property type="term" value="C:plasma membrane"/>
    <property type="evidence" value="ECO:0007669"/>
    <property type="project" value="UniProtKB-SubCell"/>
</dbReference>
<dbReference type="PANTHER" id="PTHR24221">
    <property type="entry name" value="ATP-BINDING CASSETTE SUB-FAMILY B"/>
    <property type="match status" value="1"/>
</dbReference>
<dbReference type="Gene3D" id="1.20.1560.10">
    <property type="entry name" value="ABC transporter type 1, transmembrane domain"/>
    <property type="match status" value="1"/>
</dbReference>
<evidence type="ECO:0000259" key="10">
    <source>
        <dbReference type="PROSITE" id="PS50893"/>
    </source>
</evidence>
<dbReference type="InterPro" id="IPR027417">
    <property type="entry name" value="P-loop_NTPase"/>
</dbReference>
<dbReference type="Proteomes" id="UP000252995">
    <property type="component" value="Unassembled WGS sequence"/>
</dbReference>
<keyword evidence="4 9" id="KW-0812">Transmembrane</keyword>
<protein>
    <submittedName>
        <fullName evidence="12">HlyD family secretion protein</fullName>
    </submittedName>
</protein>
<comment type="subcellular location">
    <subcellularLocation>
        <location evidence="1">Cell membrane</location>
        <topology evidence="1">Multi-pass membrane protein</topology>
    </subcellularLocation>
</comment>
<keyword evidence="2" id="KW-0813">Transport</keyword>
<dbReference type="InterPro" id="IPR017871">
    <property type="entry name" value="ABC_transporter-like_CS"/>
</dbReference>
<sequence>MLTQLKELYSLLTAEQRKKLLRLQGLVVLMAFAELGSVLSIGPFMALVGDMSQLQGDGIVAEAYRLSGLEDPRAFLFWTGVGVLVALTLAAIISMFTIWRLSMYGARVGAELSSRLYKHYMHQSWLFHASGSSSQLTNQIAQECARITAGIINPLMQMNARIVMAAFMATAIFIFNPAVAITGLVIFAVAYMAIYRIVRRRLIRNGGTITTAQRLRFKLMGEGFGGIKDALLLGRQQVFTDRFDQASNQFADAQGKNQAMSQVPRYIMELVAFGSVIFLILYLLAAHDGNLGTILPLLSVYALAGFKLLPAFQQIYTSISGIRGNLTAFEGLRDDLRASATATCLPAPNADTTEHLAPSKSIELRNVQFTYPGKTEPALRDLTITIGANQVIGLVGASGSGKSTAIDLLLGLIQPEKGELLIDGKPITKQQLRAWQNALGFVPQSIFLADSSIRENIAFGLPPELVDDEKVQRAATMAHLDELLKELPDGLNTRVGERGVQLSGGQRQRIGIARALYHDADVLILDEATSALDGITEKLIMDAIHDFSGKKTIIMIAHRLATVKKCDTIYLLANGQLTDQGTYRDLCQRNDLFKRMADHA</sequence>
<dbReference type="PANTHER" id="PTHR24221:SF654">
    <property type="entry name" value="ATP-BINDING CASSETTE SUB-FAMILY B MEMBER 6"/>
    <property type="match status" value="1"/>
</dbReference>
<feature type="transmembrane region" description="Helical" evidence="9">
    <location>
        <begin position="158"/>
        <end position="175"/>
    </location>
</feature>
<dbReference type="Pfam" id="PF00664">
    <property type="entry name" value="ABC_membrane"/>
    <property type="match status" value="1"/>
</dbReference>
<dbReference type="PROSITE" id="PS50893">
    <property type="entry name" value="ABC_TRANSPORTER_2"/>
    <property type="match status" value="1"/>
</dbReference>
<dbReference type="RefSeq" id="WP_113863874.1">
    <property type="nucleotide sequence ID" value="NZ_QNRO01000024.1"/>
</dbReference>
<dbReference type="InterPro" id="IPR003439">
    <property type="entry name" value="ABC_transporter-like_ATP-bd"/>
</dbReference>
<dbReference type="AlphaFoldDB" id="A0A366GG74"/>
<dbReference type="Pfam" id="PF00005">
    <property type="entry name" value="ABC_tran"/>
    <property type="match status" value="1"/>
</dbReference>
<dbReference type="GO" id="GO:0005524">
    <property type="term" value="F:ATP binding"/>
    <property type="evidence" value="ECO:0007669"/>
    <property type="project" value="UniProtKB-KW"/>
</dbReference>
<evidence type="ECO:0000256" key="1">
    <source>
        <dbReference type="ARBA" id="ARBA00004651"/>
    </source>
</evidence>
<evidence type="ECO:0000256" key="9">
    <source>
        <dbReference type="SAM" id="Phobius"/>
    </source>
</evidence>
<evidence type="ECO:0000259" key="11">
    <source>
        <dbReference type="PROSITE" id="PS50929"/>
    </source>
</evidence>
<feature type="transmembrane region" description="Helical" evidence="9">
    <location>
        <begin position="266"/>
        <end position="285"/>
    </location>
</feature>
<dbReference type="GO" id="GO:0140359">
    <property type="term" value="F:ABC-type transporter activity"/>
    <property type="evidence" value="ECO:0007669"/>
    <property type="project" value="InterPro"/>
</dbReference>
<feature type="domain" description="ABC transmembrane type-1" evidence="11">
    <location>
        <begin position="41"/>
        <end position="299"/>
    </location>
</feature>
<dbReference type="PROSITE" id="PS00211">
    <property type="entry name" value="ABC_TRANSPORTER_1"/>
    <property type="match status" value="1"/>
</dbReference>
<dbReference type="SUPFAM" id="SSF52540">
    <property type="entry name" value="P-loop containing nucleoside triphosphate hydrolases"/>
    <property type="match status" value="1"/>
</dbReference>
<dbReference type="FunFam" id="3.40.50.300:FF:000221">
    <property type="entry name" value="Multidrug ABC transporter ATP-binding protein"/>
    <property type="match status" value="1"/>
</dbReference>
<evidence type="ECO:0000313" key="12">
    <source>
        <dbReference type="EMBL" id="RBP25035.1"/>
    </source>
</evidence>
<dbReference type="GO" id="GO:0016887">
    <property type="term" value="F:ATP hydrolysis activity"/>
    <property type="evidence" value="ECO:0007669"/>
    <property type="project" value="InterPro"/>
</dbReference>
<evidence type="ECO:0000256" key="5">
    <source>
        <dbReference type="ARBA" id="ARBA00022741"/>
    </source>
</evidence>
<accession>A0A366GG74</accession>
<evidence type="ECO:0000256" key="8">
    <source>
        <dbReference type="ARBA" id="ARBA00023136"/>
    </source>
</evidence>
<feature type="transmembrane region" description="Helical" evidence="9">
    <location>
        <begin position="75"/>
        <end position="99"/>
    </location>
</feature>
<feature type="transmembrane region" description="Helical" evidence="9">
    <location>
        <begin position="181"/>
        <end position="198"/>
    </location>
</feature>
<proteinExistence type="predicted"/>
<feature type="transmembrane region" description="Helical" evidence="9">
    <location>
        <begin position="26"/>
        <end position="48"/>
    </location>
</feature>
<keyword evidence="3" id="KW-1003">Cell membrane</keyword>
<dbReference type="InterPro" id="IPR039421">
    <property type="entry name" value="Type_1_exporter"/>
</dbReference>
<keyword evidence="5" id="KW-0547">Nucleotide-binding</keyword>
<dbReference type="SMART" id="SM00382">
    <property type="entry name" value="AAA"/>
    <property type="match status" value="1"/>
</dbReference>
<gene>
    <name evidence="12" type="ORF">DET50_12428</name>
</gene>
<keyword evidence="7 9" id="KW-1133">Transmembrane helix</keyword>
<dbReference type="Gene3D" id="3.40.50.300">
    <property type="entry name" value="P-loop containing nucleotide triphosphate hydrolases"/>
    <property type="match status" value="1"/>
</dbReference>
<dbReference type="InterPro" id="IPR036640">
    <property type="entry name" value="ABC1_TM_sf"/>
</dbReference>